<gene>
    <name evidence="3" type="ORF">Tchar_01729</name>
</gene>
<organism evidence="3 4">
    <name type="scientific">Tepidimonas charontis</name>
    <dbReference type="NCBI Taxonomy" id="2267262"/>
    <lineage>
        <taxon>Bacteria</taxon>
        <taxon>Pseudomonadati</taxon>
        <taxon>Pseudomonadota</taxon>
        <taxon>Betaproteobacteria</taxon>
        <taxon>Burkholderiales</taxon>
        <taxon>Tepidimonas</taxon>
    </lineage>
</organism>
<sequence length="668" mass="70881">MTARNLRGLWGARPTLVAVIVVAAAALAAALGAALPPMRAADQGWHDQLTRWMPDAPAPPDVIIVDIDERSLQELGPWPWPRSLLAELAQRLRAQGARMQVWDLYLPEEAPGDHLLAEQLRRGDIVLGQAPVVDPSVQDPPLVGRLVTAAEDAAPPLCSQTPPVTGHLGLAPQLAQAVDLAAVGHLVATPDPDGRLRRLPAVICTGSAAVGAVGASPRAVPQIALAAAARAEPQQTWQLRRSRLPWQPAQWLQRGSWRFALDAQGWLSIPYRRAHDHWPAVSAARLLRGAATGEPGPELSGRIVLLGSTALGSGDRINTPRHTHAPGVSIHAELLAQALAAGDHWPAAPVQQPRLMAALLALCATLALWPWQRIVRSVAAEIRVQRPVLAAPLLASTVLALSLPASVAAVTRLLAGPALPVMAPTAAAAAVVGVALLWAYQRQRQAVRALAEALADFVPPVLAQHIAQQAVHPEGLGQVCNGILLGVRIEGLDAWVSTADSLQALALIHAIHASAHRVAQRHNGRLANAQGATLYVEWPDAPAPTLRSALQAAQQLRAELISLLRRNESAHRPLSVYMALEQGAYLHGLVGHPGARRSVVLGPVANDVLAMLQLAIELAAPIVVGAVAAQVPLSPHSDPRLQPMGHFLLPNRNQPHQLWQYIIADDAP</sequence>
<dbReference type="Pfam" id="PF05226">
    <property type="entry name" value="CHASE2"/>
    <property type="match status" value="1"/>
</dbReference>
<dbReference type="OrthoDB" id="9802500at2"/>
<feature type="domain" description="CHASE2" evidence="2">
    <location>
        <begin position="38"/>
        <end position="367"/>
    </location>
</feature>
<comment type="caution">
    <text evidence="3">The sequence shown here is derived from an EMBL/GenBank/DDBJ whole genome shotgun (WGS) entry which is preliminary data.</text>
</comment>
<dbReference type="SUPFAM" id="SSF55073">
    <property type="entry name" value="Nucleotide cyclase"/>
    <property type="match status" value="1"/>
</dbReference>
<keyword evidence="4" id="KW-1185">Reference proteome</keyword>
<feature type="transmembrane region" description="Helical" evidence="1">
    <location>
        <begin position="393"/>
        <end position="415"/>
    </location>
</feature>
<feature type="transmembrane region" description="Helical" evidence="1">
    <location>
        <begin position="355"/>
        <end position="372"/>
    </location>
</feature>
<keyword evidence="1" id="KW-0812">Transmembrane</keyword>
<dbReference type="AlphaFoldDB" id="A0A554XCB6"/>
<evidence type="ECO:0000313" key="4">
    <source>
        <dbReference type="Proteomes" id="UP000318294"/>
    </source>
</evidence>
<dbReference type="SMART" id="SM01080">
    <property type="entry name" value="CHASE2"/>
    <property type="match status" value="1"/>
</dbReference>
<keyword evidence="1" id="KW-0472">Membrane</keyword>
<evidence type="ECO:0000256" key="1">
    <source>
        <dbReference type="SAM" id="Phobius"/>
    </source>
</evidence>
<name>A0A554XCB6_9BURK</name>
<keyword evidence="1" id="KW-1133">Transmembrane helix</keyword>
<dbReference type="InterPro" id="IPR029787">
    <property type="entry name" value="Nucleotide_cyclase"/>
</dbReference>
<dbReference type="EMBL" id="VJON01000027">
    <property type="protein sequence ID" value="TSE33473.1"/>
    <property type="molecule type" value="Genomic_DNA"/>
</dbReference>
<dbReference type="InterPro" id="IPR007890">
    <property type="entry name" value="CHASE2"/>
</dbReference>
<accession>A0A554XCB6</accession>
<dbReference type="Gene3D" id="3.30.70.1230">
    <property type="entry name" value="Nucleotide cyclase"/>
    <property type="match status" value="1"/>
</dbReference>
<evidence type="ECO:0000313" key="3">
    <source>
        <dbReference type="EMBL" id="TSE33473.1"/>
    </source>
</evidence>
<proteinExistence type="predicted"/>
<feature type="transmembrane region" description="Helical" evidence="1">
    <location>
        <begin position="421"/>
        <end position="440"/>
    </location>
</feature>
<evidence type="ECO:0000259" key="2">
    <source>
        <dbReference type="SMART" id="SM01080"/>
    </source>
</evidence>
<reference evidence="3 4" key="1">
    <citation type="submission" date="2019-07" db="EMBL/GenBank/DDBJ databases">
        <title>Tepidimonas charontis SPSP-6 draft genome.</title>
        <authorList>
            <person name="Da Costa M.S."/>
            <person name="Froufe H.J.C."/>
            <person name="Egas C."/>
            <person name="Albuquerque L."/>
        </authorList>
    </citation>
    <scope>NUCLEOTIDE SEQUENCE [LARGE SCALE GENOMIC DNA]</scope>
    <source>
        <strain evidence="3 4">SPSP-6</strain>
    </source>
</reference>
<protein>
    <submittedName>
        <fullName evidence="3">CHASE2 domain protein</fullName>
    </submittedName>
</protein>
<dbReference type="Proteomes" id="UP000318294">
    <property type="component" value="Unassembled WGS sequence"/>
</dbReference>
<dbReference type="RefSeq" id="WP_144328674.1">
    <property type="nucleotide sequence ID" value="NZ_VJON01000027.1"/>
</dbReference>